<keyword evidence="3" id="KW-1185">Reference proteome</keyword>
<feature type="signal peptide" evidence="1">
    <location>
        <begin position="1"/>
        <end position="18"/>
    </location>
</feature>
<evidence type="ECO:0000256" key="1">
    <source>
        <dbReference type="SAM" id="SignalP"/>
    </source>
</evidence>
<name>A0A7G1I0T1_9BACT</name>
<evidence type="ECO:0000313" key="2">
    <source>
        <dbReference type="EMBL" id="BCI64281.1"/>
    </source>
</evidence>
<keyword evidence="1" id="KW-0732">Signal</keyword>
<protein>
    <submittedName>
        <fullName evidence="2">DUF4831 domain-containing protein</fullName>
    </submittedName>
</protein>
<sequence>MKKSILSLCILFSVCSYAQETTKFTAGKHNEYGLLYSLPQTVFDIEVTATKTTQKAGPYYKYAEKYLGVPVSITEDKVFWNLDKVNVTSHGIPDKRQEYLVKFKSGSAPFMYLNKDGLLLSINTEPITESIKAKTLTPAKTPSPLENNNYASVLTEEMLMSGSTAKMAEVAAKQIYRIRESRLDLSTGESDQKPADGAALKLMMQQLDEQESTLMAMFMGTTKTEQVVKHFTWTPTDETANEIIFRISDLIGIVDKNNLSGAPVYMNLKITEKGEYPVDAKGNIKEMPKNGVAYCIPGKAAVEITYKGKPVFKNSFQVAQFGIVYGLDPSLFDNKKAPAHVTFYPQTGAIHEIGQ</sequence>
<feature type="chain" id="PRO_5028855481" evidence="1">
    <location>
        <begin position="19"/>
        <end position="355"/>
    </location>
</feature>
<accession>A0A7G1I0T1</accession>
<dbReference type="RefSeq" id="WP_200754983.1">
    <property type="nucleotide sequence ID" value="NZ_AP023322.1"/>
</dbReference>
<proteinExistence type="predicted"/>
<organism evidence="2 3">
    <name type="scientific">Coprobacter secundus subsp. similis</name>
    <dbReference type="NCBI Taxonomy" id="2751153"/>
    <lineage>
        <taxon>Bacteria</taxon>
        <taxon>Pseudomonadati</taxon>
        <taxon>Bacteroidota</taxon>
        <taxon>Bacteroidia</taxon>
        <taxon>Bacteroidales</taxon>
        <taxon>Barnesiellaceae</taxon>
        <taxon>Coprobacter</taxon>
    </lineage>
</organism>
<dbReference type="AlphaFoldDB" id="A0A7G1I0T1"/>
<dbReference type="KEGG" id="copr:Cop2CBH44_26340"/>
<dbReference type="InterPro" id="IPR032265">
    <property type="entry name" value="DUF4831"/>
</dbReference>
<dbReference type="Proteomes" id="UP000594042">
    <property type="component" value="Chromosome"/>
</dbReference>
<evidence type="ECO:0000313" key="3">
    <source>
        <dbReference type="Proteomes" id="UP000594042"/>
    </source>
</evidence>
<dbReference type="Pfam" id="PF16115">
    <property type="entry name" value="DUF4831"/>
    <property type="match status" value="1"/>
</dbReference>
<reference evidence="3" key="1">
    <citation type="submission" date="2020-07" db="EMBL/GenBank/DDBJ databases">
        <title>Complete genome sequencing of Coprobacter sp. strain 2CBH44.</title>
        <authorList>
            <person name="Sakamoto M."/>
            <person name="Murakami T."/>
            <person name="Mori H."/>
        </authorList>
    </citation>
    <scope>NUCLEOTIDE SEQUENCE [LARGE SCALE GENOMIC DNA]</scope>
    <source>
        <strain evidence="3">2CBH44</strain>
    </source>
</reference>
<gene>
    <name evidence="2" type="ORF">Cop2CBH44_26340</name>
</gene>
<dbReference type="EMBL" id="AP023322">
    <property type="protein sequence ID" value="BCI64281.1"/>
    <property type="molecule type" value="Genomic_DNA"/>
</dbReference>